<accession>A0A0E4BX67</accession>
<sequence length="58" mass="6027">MEAWAAARCLAIPPEFKSTPASIARNDIAPTAIPDATAILVHSDDGITKPSTPFLHAG</sequence>
<proteinExistence type="predicted"/>
<evidence type="ECO:0000313" key="2">
    <source>
        <dbReference type="Proteomes" id="UP000063308"/>
    </source>
</evidence>
<dbReference type="AlphaFoldDB" id="A0A0E4BX67"/>
<protein>
    <submittedName>
        <fullName evidence="1">Uncharacterized protein</fullName>
    </submittedName>
</protein>
<reference evidence="1 2" key="1">
    <citation type="submission" date="2014-11" db="EMBL/GenBank/DDBJ databases">
        <title>Symbiosis island explosion on the genome of extra-slow-growing strains of soybean bradyrhizobia with massive insertion sequences.</title>
        <authorList>
            <person name="Iida T."/>
            <person name="Minamisawa K."/>
        </authorList>
    </citation>
    <scope>NUCLEOTIDE SEQUENCE [LARGE SCALE GENOMIC DNA]</scope>
    <source>
        <strain evidence="1 2">NK6</strain>
    </source>
</reference>
<dbReference type="Proteomes" id="UP000063308">
    <property type="component" value="Chromosome"/>
</dbReference>
<dbReference type="EMBL" id="AP014685">
    <property type="protein sequence ID" value="BAR62379.1"/>
    <property type="molecule type" value="Genomic_DNA"/>
</dbReference>
<name>A0A0E4BX67_9BRAD</name>
<evidence type="ECO:0000313" key="1">
    <source>
        <dbReference type="EMBL" id="BAR62379.1"/>
    </source>
</evidence>
<gene>
    <name evidence="1" type="ORF">NK6_9240</name>
</gene>
<organism evidence="1 2">
    <name type="scientific">Bradyrhizobium diazoefficiens</name>
    <dbReference type="NCBI Taxonomy" id="1355477"/>
    <lineage>
        <taxon>Bacteria</taxon>
        <taxon>Pseudomonadati</taxon>
        <taxon>Pseudomonadota</taxon>
        <taxon>Alphaproteobacteria</taxon>
        <taxon>Hyphomicrobiales</taxon>
        <taxon>Nitrobacteraceae</taxon>
        <taxon>Bradyrhizobium</taxon>
    </lineage>
</organism>